<dbReference type="InterPro" id="IPR051010">
    <property type="entry name" value="BCAA_transport"/>
</dbReference>
<name>A0A411YLT9_9ACTN</name>
<organism evidence="6 7">
    <name type="scientific">Egibacter rhizosphaerae</name>
    <dbReference type="NCBI Taxonomy" id="1670831"/>
    <lineage>
        <taxon>Bacteria</taxon>
        <taxon>Bacillati</taxon>
        <taxon>Actinomycetota</taxon>
        <taxon>Nitriliruptoria</taxon>
        <taxon>Egibacterales</taxon>
        <taxon>Egibacteraceae</taxon>
        <taxon>Egibacter</taxon>
    </lineage>
</organism>
<comment type="similarity">
    <text evidence="1">Belongs to the leucine-binding protein family.</text>
</comment>
<gene>
    <name evidence="6" type="ORF">ER308_21000</name>
</gene>
<keyword evidence="2 4" id="KW-0732">Signal</keyword>
<proteinExistence type="inferred from homology"/>
<accession>A0A411YLT9</accession>
<sequence>MRSTSLRLLALVFGLMLLVAACEEEDPVEPDDEDPEEEEEPEDDEPDEEEPEEEEEEDEAEEPDEDAEAEETEDDALELGYLLPETGDLAFLGEGMIAATELAVERMNEAGGVLDNDVTLEGRDEAGEADIASESADDLLATGVDAVVGAAATGMSVAVIDQITGSEVVQCSPSNTGPIFTDYDDGGYYFRTAPTDALQGPVLADEILADGYGTVAIAARGDDYGEGLADAVNDAVTEAGGEVLEQIIYDVDAATFDAEVEQLEAAGADAVVIVSFEEGVQLLQTMIEAGLGPDDIGVYGADGIREGDFAERVDPDDPNVLDGLRGTAPDPSVDEDFLDDLAEYAGELEAEQFAPQAYDCANLAGLAALAGESADSQTIQENMIDVTTGDTECASFEECAGLLEDGESIAYVGTAGPYEFTDAGEPSRGTYEVWEWIDGELEGTDQVEADIEVIE</sequence>
<dbReference type="OrthoDB" id="7337537at2"/>
<evidence type="ECO:0000313" key="7">
    <source>
        <dbReference type="Proteomes" id="UP000291469"/>
    </source>
</evidence>
<dbReference type="CDD" id="cd06346">
    <property type="entry name" value="PBP1_ABC_ligand_binding-like"/>
    <property type="match status" value="1"/>
</dbReference>
<keyword evidence="7" id="KW-1185">Reference proteome</keyword>
<dbReference type="PROSITE" id="PS51257">
    <property type="entry name" value="PROKAR_LIPOPROTEIN"/>
    <property type="match status" value="1"/>
</dbReference>
<dbReference type="SUPFAM" id="SSF53822">
    <property type="entry name" value="Periplasmic binding protein-like I"/>
    <property type="match status" value="1"/>
</dbReference>
<dbReference type="AlphaFoldDB" id="A0A411YLT9"/>
<evidence type="ECO:0000256" key="4">
    <source>
        <dbReference type="SAM" id="SignalP"/>
    </source>
</evidence>
<dbReference type="Proteomes" id="UP000291469">
    <property type="component" value="Chromosome"/>
</dbReference>
<feature type="region of interest" description="Disordered" evidence="3">
    <location>
        <begin position="23"/>
        <end position="74"/>
    </location>
</feature>
<feature type="domain" description="Leucine-binding protein" evidence="5">
    <location>
        <begin position="78"/>
        <end position="386"/>
    </location>
</feature>
<dbReference type="Gene3D" id="3.40.50.2300">
    <property type="match status" value="2"/>
</dbReference>
<evidence type="ECO:0000313" key="6">
    <source>
        <dbReference type="EMBL" id="QBI22168.1"/>
    </source>
</evidence>
<evidence type="ECO:0000256" key="1">
    <source>
        <dbReference type="ARBA" id="ARBA00010062"/>
    </source>
</evidence>
<feature type="chain" id="PRO_5019439704" evidence="4">
    <location>
        <begin position="22"/>
        <end position="455"/>
    </location>
</feature>
<feature type="signal peptide" evidence="4">
    <location>
        <begin position="1"/>
        <end position="21"/>
    </location>
</feature>
<evidence type="ECO:0000259" key="5">
    <source>
        <dbReference type="Pfam" id="PF13458"/>
    </source>
</evidence>
<evidence type="ECO:0000256" key="2">
    <source>
        <dbReference type="ARBA" id="ARBA00022729"/>
    </source>
</evidence>
<dbReference type="KEGG" id="erz:ER308_21000"/>
<evidence type="ECO:0000256" key="3">
    <source>
        <dbReference type="SAM" id="MobiDB-lite"/>
    </source>
</evidence>
<reference evidence="6 7" key="1">
    <citation type="submission" date="2019-01" db="EMBL/GenBank/DDBJ databases">
        <title>Egibacter rhizosphaerae EGI 80759T.</title>
        <authorList>
            <person name="Chen D.-D."/>
            <person name="Tian Y."/>
            <person name="Jiao J.-Y."/>
            <person name="Zhang X.-T."/>
            <person name="Zhang Y.-G."/>
            <person name="Zhang Y."/>
            <person name="Xiao M."/>
            <person name="Shu W.-S."/>
            <person name="Li W.-J."/>
        </authorList>
    </citation>
    <scope>NUCLEOTIDE SEQUENCE [LARGE SCALE GENOMIC DNA]</scope>
    <source>
        <strain evidence="6 7">EGI 80759</strain>
    </source>
</reference>
<dbReference type="InterPro" id="IPR028082">
    <property type="entry name" value="Peripla_BP_I"/>
</dbReference>
<dbReference type="Pfam" id="PF13458">
    <property type="entry name" value="Peripla_BP_6"/>
    <property type="match status" value="1"/>
</dbReference>
<dbReference type="InterPro" id="IPR028081">
    <property type="entry name" value="Leu-bd"/>
</dbReference>
<protein>
    <submittedName>
        <fullName evidence="6">Amino acid ABC transporter substrate-binding protein</fullName>
    </submittedName>
</protein>
<dbReference type="EMBL" id="CP036402">
    <property type="protein sequence ID" value="QBI22168.1"/>
    <property type="molecule type" value="Genomic_DNA"/>
</dbReference>
<dbReference type="PANTHER" id="PTHR30483:SF6">
    <property type="entry name" value="PERIPLASMIC BINDING PROTEIN OF ABC TRANSPORTER FOR NATURAL AMINO ACIDS"/>
    <property type="match status" value="1"/>
</dbReference>
<dbReference type="PANTHER" id="PTHR30483">
    <property type="entry name" value="LEUCINE-SPECIFIC-BINDING PROTEIN"/>
    <property type="match status" value="1"/>
</dbReference>